<organism evidence="1 2">
    <name type="scientific">Wolfiporia cocos (strain MD-104)</name>
    <name type="common">Brown rot fungus</name>
    <dbReference type="NCBI Taxonomy" id="742152"/>
    <lineage>
        <taxon>Eukaryota</taxon>
        <taxon>Fungi</taxon>
        <taxon>Dikarya</taxon>
        <taxon>Basidiomycota</taxon>
        <taxon>Agaricomycotina</taxon>
        <taxon>Agaricomycetes</taxon>
        <taxon>Polyporales</taxon>
        <taxon>Phaeolaceae</taxon>
        <taxon>Wolfiporia</taxon>
    </lineage>
</organism>
<keyword evidence="2" id="KW-1185">Reference proteome</keyword>
<dbReference type="AlphaFoldDB" id="A0A2H3JNI7"/>
<feature type="non-terminal residue" evidence="1">
    <location>
        <position position="164"/>
    </location>
</feature>
<gene>
    <name evidence="1" type="ORF">WOLCODRAFT_40983</name>
</gene>
<dbReference type="EMBL" id="KB467976">
    <property type="protein sequence ID" value="PCH39298.1"/>
    <property type="molecule type" value="Genomic_DNA"/>
</dbReference>
<proteinExistence type="predicted"/>
<dbReference type="OrthoDB" id="3003917at2759"/>
<dbReference type="STRING" id="742152.A0A2H3JNI7"/>
<dbReference type="Proteomes" id="UP000218811">
    <property type="component" value="Unassembled WGS sequence"/>
</dbReference>
<evidence type="ECO:0000313" key="1">
    <source>
        <dbReference type="EMBL" id="PCH39298.1"/>
    </source>
</evidence>
<name>A0A2H3JNI7_WOLCO</name>
<sequence>QKYHDHINQIMETNGGPGDTEEHMMWFAYKNEWMGVVDVQNGSEDMYTVEERWKNMWLACMERCEVQIQILLHLLLLLLSGMAHDPQLEKDKLPLHLSPSKKRKRKQAEAPRTLLLEKVLELFMDKLSMWQLVASLDAEQVRPRTKNKCDRYDWMQAFCEDIVE</sequence>
<feature type="non-terminal residue" evidence="1">
    <location>
        <position position="1"/>
    </location>
</feature>
<accession>A0A2H3JNI7</accession>
<reference evidence="1 2" key="1">
    <citation type="journal article" date="2012" name="Science">
        <title>The Paleozoic origin of enzymatic lignin decomposition reconstructed from 31 fungal genomes.</title>
        <authorList>
            <person name="Floudas D."/>
            <person name="Binder M."/>
            <person name="Riley R."/>
            <person name="Barry K."/>
            <person name="Blanchette R.A."/>
            <person name="Henrissat B."/>
            <person name="Martinez A.T."/>
            <person name="Otillar R."/>
            <person name="Spatafora J.W."/>
            <person name="Yadav J.S."/>
            <person name="Aerts A."/>
            <person name="Benoit I."/>
            <person name="Boyd A."/>
            <person name="Carlson A."/>
            <person name="Copeland A."/>
            <person name="Coutinho P.M."/>
            <person name="de Vries R.P."/>
            <person name="Ferreira P."/>
            <person name="Findley K."/>
            <person name="Foster B."/>
            <person name="Gaskell J."/>
            <person name="Glotzer D."/>
            <person name="Gorecki P."/>
            <person name="Heitman J."/>
            <person name="Hesse C."/>
            <person name="Hori C."/>
            <person name="Igarashi K."/>
            <person name="Jurgens J.A."/>
            <person name="Kallen N."/>
            <person name="Kersten P."/>
            <person name="Kohler A."/>
            <person name="Kuees U."/>
            <person name="Kumar T.K.A."/>
            <person name="Kuo A."/>
            <person name="LaButti K."/>
            <person name="Larrondo L.F."/>
            <person name="Lindquist E."/>
            <person name="Ling A."/>
            <person name="Lombard V."/>
            <person name="Lucas S."/>
            <person name="Lundell T."/>
            <person name="Martin R."/>
            <person name="McLaughlin D.J."/>
            <person name="Morgenstern I."/>
            <person name="Morin E."/>
            <person name="Murat C."/>
            <person name="Nagy L.G."/>
            <person name="Nolan M."/>
            <person name="Ohm R.A."/>
            <person name="Patyshakuliyeva A."/>
            <person name="Rokas A."/>
            <person name="Ruiz-Duenas F.J."/>
            <person name="Sabat G."/>
            <person name="Salamov A."/>
            <person name="Samejima M."/>
            <person name="Schmutz J."/>
            <person name="Slot J.C."/>
            <person name="St John F."/>
            <person name="Stenlid J."/>
            <person name="Sun H."/>
            <person name="Sun S."/>
            <person name="Syed K."/>
            <person name="Tsang A."/>
            <person name="Wiebenga A."/>
            <person name="Young D."/>
            <person name="Pisabarro A."/>
            <person name="Eastwood D.C."/>
            <person name="Martin F."/>
            <person name="Cullen D."/>
            <person name="Grigoriev I.V."/>
            <person name="Hibbett D.S."/>
        </authorList>
    </citation>
    <scope>NUCLEOTIDE SEQUENCE [LARGE SCALE GENOMIC DNA]</scope>
    <source>
        <strain evidence="1 2">MD-104</strain>
    </source>
</reference>
<evidence type="ECO:0000313" key="2">
    <source>
        <dbReference type="Proteomes" id="UP000218811"/>
    </source>
</evidence>
<protein>
    <submittedName>
        <fullName evidence="1">Uncharacterized protein</fullName>
    </submittedName>
</protein>